<comment type="caution">
    <text evidence="5">The sequence shown here is derived from an EMBL/GenBank/DDBJ whole genome shotgun (WGS) entry which is preliminary data.</text>
</comment>
<dbReference type="Pfam" id="PF03746">
    <property type="entry name" value="LamB_YcsF"/>
    <property type="match status" value="1"/>
</dbReference>
<keyword evidence="2" id="KW-0378">Hydrolase</keyword>
<dbReference type="GO" id="GO:0005975">
    <property type="term" value="P:carbohydrate metabolic process"/>
    <property type="evidence" value="ECO:0007669"/>
    <property type="project" value="InterPro"/>
</dbReference>
<keyword evidence="5" id="KW-0808">Transferase</keyword>
<dbReference type="Proteomes" id="UP000268313">
    <property type="component" value="Unassembled WGS sequence"/>
</dbReference>
<gene>
    <name evidence="5" type="ORF">D7X32_17015</name>
</gene>
<sequence>MTRCLLNIDLGELPGEDEQLYALAHLANIACGGHAGDAASMRRALELCERHGTLAGAHPSYADREGFGRKALDVAPEVLRAQVAEQCGQLAALARERGVPVRHAKPHGALYHAANKSPSLARAVVDGVVEALGTGVTVVGPGAGALRDAARAAGLGYAREGFADRGTLPDGSLIPRGQPGAVLTDVAQARENTVRLATGGTVDTLCVHGDTPGAVTLAREVRAMLDALEQPPEPLGDSALRLVLPEAVDRGLAREALCALPGVRDAVITEAHACVYFDPETPPESPALVLTRLRVAPVARVEHPLIRIRVRYDGEDLPKVAEHAGLTVDEVVRRHTAREYTVRCVGFLPGFAYLGDVDPRIACPRLPVPRTRVPALAVGIAGERTGVYPFASPGGWNLVGTALDFTAFDPTRGAVLHLDDRVRFEQVHP</sequence>
<dbReference type="CDD" id="cd10787">
    <property type="entry name" value="LamB_YcsF_like"/>
    <property type="match status" value="1"/>
</dbReference>
<evidence type="ECO:0000313" key="6">
    <source>
        <dbReference type="Proteomes" id="UP000268313"/>
    </source>
</evidence>
<dbReference type="InterPro" id="IPR011330">
    <property type="entry name" value="Glyco_hydro/deAcase_b/a-brl"/>
</dbReference>
<dbReference type="SUPFAM" id="SSF88713">
    <property type="entry name" value="Glycoside hydrolase/deacetylase"/>
    <property type="match status" value="1"/>
</dbReference>
<evidence type="ECO:0000259" key="4">
    <source>
        <dbReference type="SMART" id="SM00796"/>
    </source>
</evidence>
<reference evidence="6" key="1">
    <citation type="submission" date="2018-09" db="EMBL/GenBank/DDBJ databases">
        <authorList>
            <person name="Livingstone P.G."/>
            <person name="Whitworth D.E."/>
        </authorList>
    </citation>
    <scope>NUCLEOTIDE SEQUENCE [LARGE SCALE GENOMIC DNA]</scope>
    <source>
        <strain evidence="6">CA043D</strain>
    </source>
</reference>
<evidence type="ECO:0000256" key="3">
    <source>
        <dbReference type="ARBA" id="ARBA00022840"/>
    </source>
</evidence>
<feature type="domain" description="Carboxyltransferase" evidence="4">
    <location>
        <begin position="233"/>
        <end position="416"/>
    </location>
</feature>
<evidence type="ECO:0000256" key="1">
    <source>
        <dbReference type="ARBA" id="ARBA00022741"/>
    </source>
</evidence>
<protein>
    <submittedName>
        <fullName evidence="5">Carboxyltransferase domain-containing protein</fullName>
    </submittedName>
</protein>
<accession>A0A3A8KDS0</accession>
<dbReference type="OrthoDB" id="9773478at2"/>
<dbReference type="RefSeq" id="WP_120603602.1">
    <property type="nucleotide sequence ID" value="NZ_JABFJX010000130.1"/>
</dbReference>
<organism evidence="5 6">
    <name type="scientific">Corallococcus carmarthensis</name>
    <dbReference type="NCBI Taxonomy" id="2316728"/>
    <lineage>
        <taxon>Bacteria</taxon>
        <taxon>Pseudomonadati</taxon>
        <taxon>Myxococcota</taxon>
        <taxon>Myxococcia</taxon>
        <taxon>Myxococcales</taxon>
        <taxon>Cystobacterineae</taxon>
        <taxon>Myxococcaceae</taxon>
        <taxon>Corallococcus</taxon>
    </lineage>
</organism>
<evidence type="ECO:0000313" key="5">
    <source>
        <dbReference type="EMBL" id="RKH02361.1"/>
    </source>
</evidence>
<dbReference type="PANTHER" id="PTHR30292:SF0">
    <property type="entry name" value="5-OXOPROLINASE SUBUNIT A"/>
    <property type="match status" value="1"/>
</dbReference>
<dbReference type="Gene3D" id="2.40.100.10">
    <property type="entry name" value="Cyclophilin-like"/>
    <property type="match status" value="1"/>
</dbReference>
<dbReference type="GO" id="GO:0016740">
    <property type="term" value="F:transferase activity"/>
    <property type="evidence" value="ECO:0007669"/>
    <property type="project" value="UniProtKB-KW"/>
</dbReference>
<proteinExistence type="predicted"/>
<name>A0A3A8KDS0_9BACT</name>
<dbReference type="SMART" id="SM00796">
    <property type="entry name" value="AHS1"/>
    <property type="match status" value="1"/>
</dbReference>
<dbReference type="EMBL" id="RAWE01000055">
    <property type="protein sequence ID" value="RKH02361.1"/>
    <property type="molecule type" value="Genomic_DNA"/>
</dbReference>
<dbReference type="InterPro" id="IPR005501">
    <property type="entry name" value="LamB/YcsF/PxpA-like"/>
</dbReference>
<dbReference type="GO" id="GO:0005524">
    <property type="term" value="F:ATP binding"/>
    <property type="evidence" value="ECO:0007669"/>
    <property type="project" value="UniProtKB-KW"/>
</dbReference>
<dbReference type="AlphaFoldDB" id="A0A3A8KDS0"/>
<dbReference type="SUPFAM" id="SSF50891">
    <property type="entry name" value="Cyclophilin-like"/>
    <property type="match status" value="1"/>
</dbReference>
<evidence type="ECO:0000256" key="2">
    <source>
        <dbReference type="ARBA" id="ARBA00022801"/>
    </source>
</evidence>
<dbReference type="InterPro" id="IPR029000">
    <property type="entry name" value="Cyclophilin-like_dom_sf"/>
</dbReference>
<keyword evidence="3" id="KW-0067">ATP-binding</keyword>
<dbReference type="GO" id="GO:0016787">
    <property type="term" value="F:hydrolase activity"/>
    <property type="evidence" value="ECO:0007669"/>
    <property type="project" value="UniProtKB-KW"/>
</dbReference>
<dbReference type="InterPro" id="IPR003833">
    <property type="entry name" value="CT_C_D"/>
</dbReference>
<keyword evidence="6" id="KW-1185">Reference proteome</keyword>
<dbReference type="PANTHER" id="PTHR30292">
    <property type="entry name" value="UNCHARACTERIZED PROTEIN YBGL-RELATED"/>
    <property type="match status" value="1"/>
</dbReference>
<dbReference type="Pfam" id="PF02682">
    <property type="entry name" value="CT_C_D"/>
    <property type="match status" value="1"/>
</dbReference>
<keyword evidence="1" id="KW-0547">Nucleotide-binding</keyword>
<dbReference type="Gene3D" id="3.20.20.370">
    <property type="entry name" value="Glycoside hydrolase/deacetylase"/>
    <property type="match status" value="1"/>
</dbReference>